<evidence type="ECO:0000256" key="2">
    <source>
        <dbReference type="ARBA" id="ARBA00010532"/>
    </source>
</evidence>
<comment type="subcellular location">
    <subcellularLocation>
        <location evidence="1">Cell membrane</location>
    </subcellularLocation>
</comment>
<proteinExistence type="inferred from homology"/>
<comment type="similarity">
    <text evidence="2">Belongs to the CD36 family.</text>
</comment>
<dbReference type="InterPro" id="IPR002159">
    <property type="entry name" value="CD36_fam"/>
</dbReference>
<evidence type="ECO:0000256" key="7">
    <source>
        <dbReference type="ARBA" id="ARBA00023180"/>
    </source>
</evidence>
<reference evidence="9" key="1">
    <citation type="submission" date="2020-11" db="EMBL/GenBank/DDBJ databases">
        <authorList>
            <person name="Tran Van P."/>
        </authorList>
    </citation>
    <scope>NUCLEOTIDE SEQUENCE</scope>
</reference>
<dbReference type="GO" id="GO:0005886">
    <property type="term" value="C:plasma membrane"/>
    <property type="evidence" value="ECO:0007669"/>
    <property type="project" value="UniProtKB-SubCell"/>
</dbReference>
<dbReference type="PANTHER" id="PTHR11923">
    <property type="entry name" value="SCAVENGER RECEPTOR CLASS B TYPE-1 SR-B1"/>
    <property type="match status" value="1"/>
</dbReference>
<dbReference type="PRINTS" id="PR01609">
    <property type="entry name" value="CD36FAMILY"/>
</dbReference>
<dbReference type="GO" id="GO:0005737">
    <property type="term" value="C:cytoplasm"/>
    <property type="evidence" value="ECO:0007669"/>
    <property type="project" value="TreeGrafter"/>
</dbReference>
<dbReference type="Pfam" id="PF01130">
    <property type="entry name" value="CD36"/>
    <property type="match status" value="2"/>
</dbReference>
<keyword evidence="5 8" id="KW-1133">Transmembrane helix</keyword>
<name>A0A7R9EEC7_9NEOP</name>
<protein>
    <submittedName>
        <fullName evidence="9">Uncharacterized protein</fullName>
    </submittedName>
</protein>
<evidence type="ECO:0000256" key="4">
    <source>
        <dbReference type="ARBA" id="ARBA00022692"/>
    </source>
</evidence>
<evidence type="ECO:0000256" key="3">
    <source>
        <dbReference type="ARBA" id="ARBA00022475"/>
    </source>
</evidence>
<feature type="transmembrane region" description="Helical" evidence="8">
    <location>
        <begin position="12"/>
        <end position="29"/>
    </location>
</feature>
<dbReference type="AlphaFoldDB" id="A0A7R9EEC7"/>
<accession>A0A7R9EEC7</accession>
<keyword evidence="7" id="KW-0325">Glycoprotein</keyword>
<keyword evidence="3" id="KW-1003">Cell membrane</keyword>
<gene>
    <name evidence="9" type="ORF">TMSB3V08_LOCUS8164</name>
</gene>
<dbReference type="EMBL" id="OB794963">
    <property type="protein sequence ID" value="CAD7431432.1"/>
    <property type="molecule type" value="Genomic_DNA"/>
</dbReference>
<dbReference type="PANTHER" id="PTHR11923:SF93">
    <property type="entry name" value="GH07959P-RELATED"/>
    <property type="match status" value="1"/>
</dbReference>
<evidence type="ECO:0000256" key="6">
    <source>
        <dbReference type="ARBA" id="ARBA00023136"/>
    </source>
</evidence>
<evidence type="ECO:0000256" key="1">
    <source>
        <dbReference type="ARBA" id="ARBA00004236"/>
    </source>
</evidence>
<organism evidence="9">
    <name type="scientific">Timema monikensis</name>
    <dbReference type="NCBI Taxonomy" id="170555"/>
    <lineage>
        <taxon>Eukaryota</taxon>
        <taxon>Metazoa</taxon>
        <taxon>Ecdysozoa</taxon>
        <taxon>Arthropoda</taxon>
        <taxon>Hexapoda</taxon>
        <taxon>Insecta</taxon>
        <taxon>Pterygota</taxon>
        <taxon>Neoptera</taxon>
        <taxon>Polyneoptera</taxon>
        <taxon>Phasmatodea</taxon>
        <taxon>Timematodea</taxon>
        <taxon>Timematoidea</taxon>
        <taxon>Timematidae</taxon>
        <taxon>Timema</taxon>
    </lineage>
</organism>
<keyword evidence="4 8" id="KW-0812">Transmembrane</keyword>
<evidence type="ECO:0000256" key="8">
    <source>
        <dbReference type="SAM" id="Phobius"/>
    </source>
</evidence>
<evidence type="ECO:0000313" key="9">
    <source>
        <dbReference type="EMBL" id="CAD7431432.1"/>
    </source>
</evidence>
<sequence>MKMGCLGERRTAGAVLVFYGIFFGLFGLPCVVDCDIVENVVLKDDSAAYKRWQKTPNPLTMKFYLFNVTNPEEVRQGGQPILKEVGPYVYDVYRERVNLEKHEDGTISFQKKLTLFFNQEKSGDARQDDVVTIINVVLLSLTGWTTIGDCAFHLFRMATGSINFRSQKVSLRVSIARGKVDLPLLVRTSEDAHELAHALLRLLSHGATCCVQIVEMMGEVVSEIFVSPDNIFLKGTVGELLFKGIPVIDCTGSLSPNSEFMCGNLEGAMSETMIMKEGIFTFSFQRHRNGTGTETFRIDRGLSDPQNLGRIVEYEGREDLDVWSQDTCNMINGTDASIFPPSLTDSNIYIFSTFCCRSMSFEFEKEVVYKDVKAKKFINSPRNLEDPKVEESNECFCAGRGEERQCHKRGVIDVYDCTGNCMPNGEKLYHLSRNCMSNGEKLYHLSGNCMSNGEKLYHLSGNCMSNGEKLYHLPGNCMSNGEKLYHLSGNCMSNGEKLYLDSLSFGQLLSNLLISIYKSGVILHGVRRLQFNILLTKIQEVAMLRNVREGIFPFLWVEEEVDDYDWYKEALEKD</sequence>
<keyword evidence="6 8" id="KW-0472">Membrane</keyword>
<dbReference type="GO" id="GO:0005044">
    <property type="term" value="F:scavenger receptor activity"/>
    <property type="evidence" value="ECO:0007669"/>
    <property type="project" value="TreeGrafter"/>
</dbReference>
<evidence type="ECO:0000256" key="5">
    <source>
        <dbReference type="ARBA" id="ARBA00022989"/>
    </source>
</evidence>